<dbReference type="CDD" id="cd16433">
    <property type="entry name" value="CheB"/>
    <property type="match status" value="1"/>
</dbReference>
<dbReference type="SUPFAM" id="SSF52738">
    <property type="entry name" value="Methylesterase CheB, C-terminal domain"/>
    <property type="match status" value="1"/>
</dbReference>
<accession>A0A919N5P7</accession>
<evidence type="ECO:0000313" key="6">
    <source>
        <dbReference type="EMBL" id="GIF04799.1"/>
    </source>
</evidence>
<dbReference type="Proteomes" id="UP000629619">
    <property type="component" value="Unassembled WGS sequence"/>
</dbReference>
<evidence type="ECO:0000259" key="5">
    <source>
        <dbReference type="PROSITE" id="PS50122"/>
    </source>
</evidence>
<dbReference type="AlphaFoldDB" id="A0A919N5P7"/>
<gene>
    <name evidence="6" type="primary">cheB_2</name>
    <name evidence="6" type="ORF">Asi03nite_23370</name>
</gene>
<keyword evidence="1 4" id="KW-0378">Hydrolase</keyword>
<name>A0A919N5P7_9ACTN</name>
<dbReference type="InterPro" id="IPR035909">
    <property type="entry name" value="CheB_C"/>
</dbReference>
<dbReference type="InterPro" id="IPR011247">
    <property type="entry name" value="Chemotax_prot-Glu_Me-esterase"/>
</dbReference>
<organism evidence="6 7">
    <name type="scientific">Actinoplanes siamensis</name>
    <dbReference type="NCBI Taxonomy" id="1223317"/>
    <lineage>
        <taxon>Bacteria</taxon>
        <taxon>Bacillati</taxon>
        <taxon>Actinomycetota</taxon>
        <taxon>Actinomycetes</taxon>
        <taxon>Micromonosporales</taxon>
        <taxon>Micromonosporaceae</taxon>
        <taxon>Actinoplanes</taxon>
    </lineage>
</organism>
<evidence type="ECO:0000256" key="2">
    <source>
        <dbReference type="ARBA" id="ARBA00039140"/>
    </source>
</evidence>
<dbReference type="EC" id="3.1.1.61" evidence="2"/>
<dbReference type="Gene3D" id="3.40.50.180">
    <property type="entry name" value="Methylesterase CheB, C-terminal domain"/>
    <property type="match status" value="1"/>
</dbReference>
<dbReference type="GO" id="GO:0008984">
    <property type="term" value="F:protein-glutamate methylesterase activity"/>
    <property type="evidence" value="ECO:0007669"/>
    <property type="project" value="UniProtKB-EC"/>
</dbReference>
<dbReference type="PANTHER" id="PTHR42872:SF6">
    <property type="entry name" value="PROTEIN-GLUTAMATE METHYLESTERASE_PROTEIN-GLUTAMINE GLUTAMINASE"/>
    <property type="match status" value="1"/>
</dbReference>
<comment type="catalytic activity">
    <reaction evidence="3">
        <text>[protein]-L-glutamate 5-O-methyl ester + H2O = L-glutamyl-[protein] + methanol + H(+)</text>
        <dbReference type="Rhea" id="RHEA:23236"/>
        <dbReference type="Rhea" id="RHEA-COMP:10208"/>
        <dbReference type="Rhea" id="RHEA-COMP:10311"/>
        <dbReference type="ChEBI" id="CHEBI:15377"/>
        <dbReference type="ChEBI" id="CHEBI:15378"/>
        <dbReference type="ChEBI" id="CHEBI:17790"/>
        <dbReference type="ChEBI" id="CHEBI:29973"/>
        <dbReference type="ChEBI" id="CHEBI:82795"/>
        <dbReference type="EC" id="3.1.1.61"/>
    </reaction>
</comment>
<dbReference type="EMBL" id="BOMW01000021">
    <property type="protein sequence ID" value="GIF04799.1"/>
    <property type="molecule type" value="Genomic_DNA"/>
</dbReference>
<comment type="caution">
    <text evidence="6">The sequence shown here is derived from an EMBL/GenBank/DDBJ whole genome shotgun (WGS) entry which is preliminary data.</text>
</comment>
<dbReference type="RefSeq" id="WP_239102618.1">
    <property type="nucleotide sequence ID" value="NZ_BOMW01000021.1"/>
</dbReference>
<proteinExistence type="predicted"/>
<feature type="active site" evidence="4">
    <location>
        <position position="4"/>
    </location>
</feature>
<dbReference type="Pfam" id="PF01339">
    <property type="entry name" value="CheB_methylest"/>
    <property type="match status" value="1"/>
</dbReference>
<evidence type="ECO:0000256" key="4">
    <source>
        <dbReference type="PROSITE-ProRule" id="PRU00050"/>
    </source>
</evidence>
<dbReference type="GO" id="GO:0006935">
    <property type="term" value="P:chemotaxis"/>
    <property type="evidence" value="ECO:0007669"/>
    <property type="project" value="UniProtKB-UniRule"/>
</dbReference>
<evidence type="ECO:0000256" key="1">
    <source>
        <dbReference type="ARBA" id="ARBA00022801"/>
    </source>
</evidence>
<dbReference type="GO" id="GO:0000156">
    <property type="term" value="F:phosphorelay response regulator activity"/>
    <property type="evidence" value="ECO:0007669"/>
    <property type="project" value="InterPro"/>
</dbReference>
<dbReference type="PANTHER" id="PTHR42872">
    <property type="entry name" value="PROTEIN-GLUTAMATE METHYLESTERASE/PROTEIN-GLUTAMINE GLUTAMINASE"/>
    <property type="match status" value="1"/>
</dbReference>
<protein>
    <recommendedName>
        <fullName evidence="2">protein-glutamate methylesterase</fullName>
        <ecNumber evidence="2">3.1.1.61</ecNumber>
    </recommendedName>
</protein>
<feature type="domain" description="CheB-type methylesterase" evidence="5">
    <location>
        <begin position="1"/>
        <end position="181"/>
    </location>
</feature>
<evidence type="ECO:0000256" key="3">
    <source>
        <dbReference type="ARBA" id="ARBA00048267"/>
    </source>
</evidence>
<dbReference type="InterPro" id="IPR000673">
    <property type="entry name" value="Sig_transdc_resp-reg_Me-estase"/>
</dbReference>
<reference evidence="6" key="1">
    <citation type="submission" date="2021-01" db="EMBL/GenBank/DDBJ databases">
        <title>Whole genome shotgun sequence of Actinoplanes siamensis NBRC 109076.</title>
        <authorList>
            <person name="Komaki H."/>
            <person name="Tamura T."/>
        </authorList>
    </citation>
    <scope>NUCLEOTIDE SEQUENCE</scope>
    <source>
        <strain evidence="6">NBRC 109076</strain>
    </source>
</reference>
<keyword evidence="7" id="KW-1185">Reference proteome</keyword>
<dbReference type="PIRSF" id="PIRSF036461">
    <property type="entry name" value="Chmtx_methlestr"/>
    <property type="match status" value="1"/>
</dbReference>
<dbReference type="GO" id="GO:0005737">
    <property type="term" value="C:cytoplasm"/>
    <property type="evidence" value="ECO:0007669"/>
    <property type="project" value="InterPro"/>
</dbReference>
<dbReference type="PROSITE" id="PS50122">
    <property type="entry name" value="CHEB"/>
    <property type="match status" value="1"/>
</dbReference>
<feature type="active site" evidence="4">
    <location>
        <position position="31"/>
    </location>
</feature>
<evidence type="ECO:0000313" key="7">
    <source>
        <dbReference type="Proteomes" id="UP000629619"/>
    </source>
</evidence>
<sequence length="322" mass="33317">MGASAGGVEALRTVVAGLPGDLPAAVLVVLHVPRQAPSALAAILDRSGPLRAATAVDGEAPQPGQIYVAPGDRHLMLIDGRLRLSHGPSENGHRPAVDPLFRSVARALGRRVVAVVLSGSRDDGAAGAETVAAQGGRVLVQEPDEALFSSMPRAALARVRSATVRPAAQLGKLLGELSRVEVGDSRPADDPVLAAEVAIGATGEPTIDRLAAEPAGYGCPSCGGSLYTLAREPVPRFRCRVGHAWSPESLLDEQAVVTEGALWQALRALEEKAELSRRMAGSAAARVSGSHYDRMAAEAESAAASVRALLDRLPTTSASRQE</sequence>
<feature type="active site" evidence="4">
    <location>
        <position position="123"/>
    </location>
</feature>
<keyword evidence="4" id="KW-0145">Chemotaxis</keyword>